<dbReference type="EMBL" id="FOOY01000008">
    <property type="protein sequence ID" value="SFG34038.1"/>
    <property type="molecule type" value="Genomic_DNA"/>
</dbReference>
<accession>A0A1I2R0F4</accession>
<protein>
    <submittedName>
        <fullName evidence="1">Uncharacterized protein</fullName>
    </submittedName>
</protein>
<dbReference type="Proteomes" id="UP000198752">
    <property type="component" value="Unassembled WGS sequence"/>
</dbReference>
<gene>
    <name evidence="1" type="ORF">SAMN02982927_01445</name>
</gene>
<evidence type="ECO:0000313" key="2">
    <source>
        <dbReference type="Proteomes" id="UP000198752"/>
    </source>
</evidence>
<keyword evidence="2" id="KW-1185">Reference proteome</keyword>
<dbReference type="AlphaFoldDB" id="A0A1I2R0F4"/>
<name>A0A1I2R0F4_9BACL</name>
<evidence type="ECO:0000313" key="1">
    <source>
        <dbReference type="EMBL" id="SFG34038.1"/>
    </source>
</evidence>
<organism evidence="1 2">
    <name type="scientific">Sporolactobacillus nakayamae</name>
    <dbReference type="NCBI Taxonomy" id="269670"/>
    <lineage>
        <taxon>Bacteria</taxon>
        <taxon>Bacillati</taxon>
        <taxon>Bacillota</taxon>
        <taxon>Bacilli</taxon>
        <taxon>Bacillales</taxon>
        <taxon>Sporolactobacillaceae</taxon>
        <taxon>Sporolactobacillus</taxon>
    </lineage>
</organism>
<dbReference type="STRING" id="269670.SAMN02982927_01445"/>
<proteinExistence type="predicted"/>
<sequence>MKIIQQWKQSDSEFIKKKVIEHNMEQIPDELKTSNENVSFILKDEGKKLLVELQELCFGIIYI</sequence>
<reference evidence="2" key="1">
    <citation type="submission" date="2016-10" db="EMBL/GenBank/DDBJ databases">
        <authorList>
            <person name="Varghese N."/>
            <person name="Submissions S."/>
        </authorList>
    </citation>
    <scope>NUCLEOTIDE SEQUENCE [LARGE SCALE GENOMIC DNA]</scope>
    <source>
        <strain evidence="2">ATCC 700379</strain>
    </source>
</reference>